<proteinExistence type="inferred from homology"/>
<dbReference type="InterPro" id="IPR007915">
    <property type="entry name" value="TMEM258/Ost5"/>
</dbReference>
<name>A0ABY8EQK5_MALFU</name>
<accession>A0ABY8EQK5</accession>
<feature type="transmembrane region" description="Helical" evidence="6">
    <location>
        <begin position="29"/>
        <end position="49"/>
    </location>
</feature>
<sequence>MTVDYAAYKAVQDEFRTLPDARPMIPVHAMRAIALVSLVLSFALAFFFSTFPRGKRSLPKVLLAIGASLFAGTGVVALFNAVGVHL</sequence>
<keyword evidence="3 6" id="KW-0812">Transmembrane</keyword>
<comment type="subunit">
    <text evidence="6">Component of the oligosaccharyltransferase (OST) complex.</text>
</comment>
<evidence type="ECO:0000313" key="8">
    <source>
        <dbReference type="Proteomes" id="UP000818624"/>
    </source>
</evidence>
<evidence type="ECO:0000256" key="4">
    <source>
        <dbReference type="ARBA" id="ARBA00022989"/>
    </source>
</evidence>
<dbReference type="Proteomes" id="UP000818624">
    <property type="component" value="Chromosome 2"/>
</dbReference>
<evidence type="ECO:0000256" key="6">
    <source>
        <dbReference type="RuleBase" id="RU367008"/>
    </source>
</evidence>
<evidence type="ECO:0000256" key="5">
    <source>
        <dbReference type="ARBA" id="ARBA00023136"/>
    </source>
</evidence>
<evidence type="ECO:0000256" key="2">
    <source>
        <dbReference type="ARBA" id="ARBA00009825"/>
    </source>
</evidence>
<evidence type="ECO:0000256" key="3">
    <source>
        <dbReference type="ARBA" id="ARBA00022692"/>
    </source>
</evidence>
<organism evidence="7 8">
    <name type="scientific">Malassezia furfur</name>
    <name type="common">Pityriasis versicolor infection agent</name>
    <name type="synonym">Pityrosporum furfur</name>
    <dbReference type="NCBI Taxonomy" id="55194"/>
    <lineage>
        <taxon>Eukaryota</taxon>
        <taxon>Fungi</taxon>
        <taxon>Dikarya</taxon>
        <taxon>Basidiomycota</taxon>
        <taxon>Ustilaginomycotina</taxon>
        <taxon>Malasseziomycetes</taxon>
        <taxon>Malasseziales</taxon>
        <taxon>Malasseziaceae</taxon>
        <taxon>Malassezia</taxon>
    </lineage>
</organism>
<comment type="subcellular location">
    <subcellularLocation>
        <location evidence="1 6">Membrane</location>
        <topology evidence="1 6">Multi-pass membrane protein</topology>
    </subcellularLocation>
</comment>
<comment type="similarity">
    <text evidence="2 6">Belongs to the OST5 family.</text>
</comment>
<evidence type="ECO:0000256" key="1">
    <source>
        <dbReference type="ARBA" id="ARBA00004141"/>
    </source>
</evidence>
<keyword evidence="4 6" id="KW-1133">Transmembrane helix</keyword>
<keyword evidence="8" id="KW-1185">Reference proteome</keyword>
<reference evidence="7 8" key="1">
    <citation type="journal article" date="2020" name="Elife">
        <title>Loss of centromere function drives karyotype evolution in closely related Malassezia species.</title>
        <authorList>
            <person name="Sankaranarayanan S.R."/>
            <person name="Ianiri G."/>
            <person name="Coelho M.A."/>
            <person name="Reza M.H."/>
            <person name="Thimmappa B.C."/>
            <person name="Ganguly P."/>
            <person name="Vadnala R.N."/>
            <person name="Sun S."/>
            <person name="Siddharthan R."/>
            <person name="Tellgren-Roth C."/>
            <person name="Dawson T.L."/>
            <person name="Heitman J."/>
            <person name="Sanyal K."/>
        </authorList>
    </citation>
    <scope>NUCLEOTIDE SEQUENCE [LARGE SCALE GENOMIC DNA]</scope>
    <source>
        <strain evidence="7">CBS14141</strain>
    </source>
</reference>
<protein>
    <recommendedName>
        <fullName evidence="6">Dolichyl-diphosphooligosaccharide-protein glycosyltransferase subunit OST5</fullName>
    </recommendedName>
</protein>
<dbReference type="EMBL" id="CP046235">
    <property type="protein sequence ID" value="WFD47244.1"/>
    <property type="molecule type" value="Genomic_DNA"/>
</dbReference>
<gene>
    <name evidence="7" type="ORF">GLX27_001895</name>
</gene>
<evidence type="ECO:0000313" key="7">
    <source>
        <dbReference type="EMBL" id="WFD47244.1"/>
    </source>
</evidence>
<comment type="function">
    <text evidence="6">Subunit of the oligosaccharyl transferase (OST) complex that catalyzes the initial transfer of a defined glycan (Glc(3)Man(9)GlcNAc(2) in eukaryotes) from the lipid carrier dolichol-pyrophosphate to an asparagine residue within an Asn-X-Ser/Thr consensus motif in nascent polypeptide chains, the first step in protein N-glycosylation. N-glycosylation occurs cotranslationally and the complex associates with the Sec61 complex at the channel-forming translocon complex that mediates protein translocation across the endoplasmic reticulum (ER). All subunits are required for a maximal enzyme activity.</text>
</comment>
<dbReference type="Pfam" id="PF05251">
    <property type="entry name" value="Ost5"/>
    <property type="match status" value="1"/>
</dbReference>
<keyword evidence="5 6" id="KW-0472">Membrane</keyword>
<feature type="transmembrane region" description="Helical" evidence="6">
    <location>
        <begin position="61"/>
        <end position="82"/>
    </location>
</feature>